<keyword evidence="5 10" id="KW-0256">Endoplasmic reticulum</keyword>
<accession>A0A9P6VQN7</accession>
<dbReference type="InterPro" id="IPR007594">
    <property type="entry name" value="RFT1"/>
</dbReference>
<protein>
    <recommendedName>
        <fullName evidence="8 10">Man(5)GlcNAc(2)-PP-dolichol translocation protein RFT1</fullName>
    </recommendedName>
</protein>
<feature type="region of interest" description="Disordered" evidence="11">
    <location>
        <begin position="1"/>
        <end position="21"/>
    </location>
</feature>
<evidence type="ECO:0000256" key="10">
    <source>
        <dbReference type="RuleBase" id="RU365067"/>
    </source>
</evidence>
<evidence type="ECO:0000256" key="3">
    <source>
        <dbReference type="ARBA" id="ARBA00010288"/>
    </source>
</evidence>
<proteinExistence type="inferred from homology"/>
<evidence type="ECO:0000313" key="13">
    <source>
        <dbReference type="Proteomes" id="UP000785200"/>
    </source>
</evidence>
<comment type="function">
    <text evidence="9 10">Intramembrane glycolipid transporter that operates in the biosynthetic pathway of dolichol-linked oligosaccharides, the glycan precursors employed in protein asparagine (N)-glycosylation. The sequential addition of sugars to dolichol pyrophosphate produces dolichol-linked oligosaccharides containing fourteen sugars, including two GlcNAcs, nine mannoses and three glucoses. Once assembled, the oligosaccharide is transferred from the lipid to nascent proteins by oligosaccharyltransferases. The assembly of dolichol-linked oligosaccharides begins on the cytosolic side of the endoplasmic reticulum membrane and finishes in its lumen. RFT1 could mediate the translocation of the cytosolically oriented intermediate DolPP-GlcNAc2Man5, produced by ALG11, into the ER lumen where dolichol-linked oligosaccharides assembly continues. However, the intramembrane lipid transporter activity could not be confirmed in vitro.</text>
</comment>
<dbReference type="GO" id="GO:0005789">
    <property type="term" value="C:endoplasmic reticulum membrane"/>
    <property type="evidence" value="ECO:0007669"/>
    <property type="project" value="UniProtKB-SubCell"/>
</dbReference>
<feature type="transmembrane region" description="Helical" evidence="10">
    <location>
        <begin position="540"/>
        <end position="559"/>
    </location>
</feature>
<evidence type="ECO:0000256" key="5">
    <source>
        <dbReference type="ARBA" id="ARBA00022824"/>
    </source>
</evidence>
<comment type="similarity">
    <text evidence="3 10">Belongs to the RFT1 family.</text>
</comment>
<evidence type="ECO:0000256" key="1">
    <source>
        <dbReference type="ARBA" id="ARBA00004477"/>
    </source>
</evidence>
<evidence type="ECO:0000256" key="6">
    <source>
        <dbReference type="ARBA" id="ARBA00022989"/>
    </source>
</evidence>
<feature type="transmembrane region" description="Helical" evidence="10">
    <location>
        <begin position="371"/>
        <end position="390"/>
    </location>
</feature>
<comment type="subcellular location">
    <subcellularLocation>
        <location evidence="1 10">Endoplasmic reticulum membrane</location>
        <topology evidence="1 10">Multi-pass membrane protein</topology>
    </subcellularLocation>
</comment>
<gene>
    <name evidence="12" type="ORF">D0Z07_1139</name>
</gene>
<feature type="transmembrane region" description="Helical" evidence="10">
    <location>
        <begin position="163"/>
        <end position="183"/>
    </location>
</feature>
<dbReference type="GO" id="GO:0034203">
    <property type="term" value="P:glycolipid translocation"/>
    <property type="evidence" value="ECO:0007669"/>
    <property type="project" value="TreeGrafter"/>
</dbReference>
<keyword evidence="6 10" id="KW-1133">Transmembrane helix</keyword>
<feature type="transmembrane region" description="Helical" evidence="10">
    <location>
        <begin position="120"/>
        <end position="143"/>
    </location>
</feature>
<dbReference type="PANTHER" id="PTHR13117:SF5">
    <property type="entry name" value="PROTEIN RFT1 HOMOLOG"/>
    <property type="match status" value="1"/>
</dbReference>
<feature type="transmembrane region" description="Helical" evidence="10">
    <location>
        <begin position="503"/>
        <end position="520"/>
    </location>
</feature>
<evidence type="ECO:0000256" key="11">
    <source>
        <dbReference type="SAM" id="MobiDB-lite"/>
    </source>
</evidence>
<dbReference type="Proteomes" id="UP000785200">
    <property type="component" value="Unassembled WGS sequence"/>
</dbReference>
<keyword evidence="13" id="KW-1185">Reference proteome</keyword>
<comment type="caution">
    <text evidence="12">The sequence shown here is derived from an EMBL/GenBank/DDBJ whole genome shotgun (WGS) entry which is preliminary data.</text>
</comment>
<name>A0A9P6VQN7_9HELO</name>
<sequence length="584" mass="63833">MKSEKTSPPEGEETPPNKDALLSTSTAGGVLLIGIQSGSRAVTFVGNQILLRYLSPEILGISTQLEVYSISVLFFARESLRVAIQRQSDTNDETAYRGEKKKIPHSHVDGRTAAGRTQALVNLAYLSINLGIIFAIFFAVLYHNGIRSSDPTILQTPYFGNTLKIYGVAAVLELLSEPCFVIVAQKSQIRIRGAAEVVGTLLRCLVTCGSAIWASRNGKDLGILPFAMGQTVYAVSLLAIYYGSVWRTASAGHFSLFLKSIYSNDPEAYFLSYFSRPLLALIGSLFTQGILKHFLTQGDTFIISTLASAHAQGVYALAANYGGLVARLVLQPIEESSRTYFGQLLFSTSGAPSPSAIKEACSHLQILLRTYVLLSVGILAVGPTLAPLLLKIVAGPQWTTAGAGDVLATYCYYIPLLAINGLSEAFVSSVATEKEVNRQSLWMLAFSAGFAGAAFFFLGFLNMGAEGLVWANVLNMVFRIAWSTRFASFYMKRNGSRLVYESLRPRGLTLAVAVGTWAALRRLQTMHFCGDTFEDFLKTGVVAIVFVGIVAYSEYEFLLERYNTFRVQLGRWWADKAAKRNRTL</sequence>
<dbReference type="OrthoDB" id="9979195at2759"/>
<feature type="transmembrane region" description="Helical" evidence="10">
    <location>
        <begin position="410"/>
        <end position="429"/>
    </location>
</feature>
<dbReference type="AlphaFoldDB" id="A0A9P6VQN7"/>
<feature type="transmembrane region" description="Helical" evidence="10">
    <location>
        <begin position="221"/>
        <end position="242"/>
    </location>
</feature>
<evidence type="ECO:0000313" key="12">
    <source>
        <dbReference type="EMBL" id="KAG0652412.1"/>
    </source>
</evidence>
<evidence type="ECO:0000256" key="4">
    <source>
        <dbReference type="ARBA" id="ARBA00022692"/>
    </source>
</evidence>
<evidence type="ECO:0000256" key="8">
    <source>
        <dbReference type="ARBA" id="ARBA00044793"/>
    </source>
</evidence>
<keyword evidence="4 10" id="KW-0812">Transmembrane</keyword>
<evidence type="ECO:0000256" key="2">
    <source>
        <dbReference type="ARBA" id="ARBA00004922"/>
    </source>
</evidence>
<keyword evidence="10" id="KW-0813">Transport</keyword>
<dbReference type="EMBL" id="VNKQ01000003">
    <property type="protein sequence ID" value="KAG0652412.1"/>
    <property type="molecule type" value="Genomic_DNA"/>
</dbReference>
<evidence type="ECO:0000256" key="9">
    <source>
        <dbReference type="ARBA" id="ARBA00045912"/>
    </source>
</evidence>
<dbReference type="GO" id="GO:0006488">
    <property type="term" value="P:dolichol-linked oligosaccharide biosynthetic process"/>
    <property type="evidence" value="ECO:0007669"/>
    <property type="project" value="InterPro"/>
</dbReference>
<dbReference type="PANTHER" id="PTHR13117">
    <property type="entry name" value="ENDOPLASMIC RETICULUM MULTISPAN TRANSMEMBRANE PROTEIN-RELATED"/>
    <property type="match status" value="1"/>
</dbReference>
<evidence type="ECO:0000256" key="7">
    <source>
        <dbReference type="ARBA" id="ARBA00023136"/>
    </source>
</evidence>
<feature type="transmembrane region" description="Helical" evidence="10">
    <location>
        <begin position="441"/>
        <end position="461"/>
    </location>
</feature>
<feature type="transmembrane region" description="Helical" evidence="10">
    <location>
        <begin position="467"/>
        <end position="491"/>
    </location>
</feature>
<dbReference type="Pfam" id="PF04506">
    <property type="entry name" value="Rft-1"/>
    <property type="match status" value="1"/>
</dbReference>
<organism evidence="12 13">
    <name type="scientific">Hyphodiscus hymeniophilus</name>
    <dbReference type="NCBI Taxonomy" id="353542"/>
    <lineage>
        <taxon>Eukaryota</taxon>
        <taxon>Fungi</taxon>
        <taxon>Dikarya</taxon>
        <taxon>Ascomycota</taxon>
        <taxon>Pezizomycotina</taxon>
        <taxon>Leotiomycetes</taxon>
        <taxon>Helotiales</taxon>
        <taxon>Hyphodiscaceae</taxon>
        <taxon>Hyphodiscus</taxon>
    </lineage>
</organism>
<comment type="pathway">
    <text evidence="2">Protein modification; protein glycosylation.</text>
</comment>
<reference evidence="12" key="1">
    <citation type="submission" date="2019-07" db="EMBL/GenBank/DDBJ databases">
        <title>Hyphodiscus hymeniophilus genome sequencing and assembly.</title>
        <authorList>
            <person name="Kramer G."/>
            <person name="Nodwell J."/>
        </authorList>
    </citation>
    <scope>NUCLEOTIDE SEQUENCE</scope>
    <source>
        <strain evidence="12">ATCC 34498</strain>
    </source>
</reference>
<keyword evidence="7 10" id="KW-0472">Membrane</keyword>
<feature type="transmembrane region" description="Helical" evidence="10">
    <location>
        <begin position="195"/>
        <end position="215"/>
    </location>
</feature>